<name>A0ABV7A142_9PROT</name>
<reference evidence="7" key="1">
    <citation type="journal article" date="2019" name="Int. J. Syst. Evol. Microbiol.">
        <title>The Global Catalogue of Microorganisms (GCM) 10K type strain sequencing project: providing services to taxonomists for standard genome sequencing and annotation.</title>
        <authorList>
            <consortium name="The Broad Institute Genomics Platform"/>
            <consortium name="The Broad Institute Genome Sequencing Center for Infectious Disease"/>
            <person name="Wu L."/>
            <person name="Ma J."/>
        </authorList>
    </citation>
    <scope>NUCLEOTIDE SEQUENCE [LARGE SCALE GENOMIC DNA]</scope>
    <source>
        <strain evidence="7">KCTC 52487</strain>
    </source>
</reference>
<evidence type="ECO:0000259" key="5">
    <source>
        <dbReference type="Pfam" id="PF06803"/>
    </source>
</evidence>
<comment type="caution">
    <text evidence="6">The sequence shown here is derived from an EMBL/GenBank/DDBJ whole genome shotgun (WGS) entry which is preliminary data.</text>
</comment>
<keyword evidence="4" id="KW-0472">Membrane</keyword>
<keyword evidence="7" id="KW-1185">Reference proteome</keyword>
<organism evidence="6 7">
    <name type="scientific">Hyphobacterium vulgare</name>
    <dbReference type="NCBI Taxonomy" id="1736751"/>
    <lineage>
        <taxon>Bacteria</taxon>
        <taxon>Pseudomonadati</taxon>
        <taxon>Pseudomonadota</taxon>
        <taxon>Alphaproteobacteria</taxon>
        <taxon>Maricaulales</taxon>
        <taxon>Maricaulaceae</taxon>
        <taxon>Hyphobacterium</taxon>
    </lineage>
</organism>
<evidence type="ECO:0000256" key="3">
    <source>
        <dbReference type="ARBA" id="ARBA00022989"/>
    </source>
</evidence>
<dbReference type="InterPro" id="IPR010652">
    <property type="entry name" value="DUF1232"/>
</dbReference>
<evidence type="ECO:0000256" key="1">
    <source>
        <dbReference type="ARBA" id="ARBA00004127"/>
    </source>
</evidence>
<evidence type="ECO:0000256" key="2">
    <source>
        <dbReference type="ARBA" id="ARBA00022692"/>
    </source>
</evidence>
<keyword evidence="3" id="KW-1133">Transmembrane helix</keyword>
<dbReference type="Proteomes" id="UP001595379">
    <property type="component" value="Unassembled WGS sequence"/>
</dbReference>
<proteinExistence type="predicted"/>
<comment type="subcellular location">
    <subcellularLocation>
        <location evidence="1">Endomembrane system</location>
        <topology evidence="1">Multi-pass membrane protein</topology>
    </subcellularLocation>
</comment>
<evidence type="ECO:0000256" key="4">
    <source>
        <dbReference type="ARBA" id="ARBA00023136"/>
    </source>
</evidence>
<gene>
    <name evidence="6" type="ORF">ACFOOR_14670</name>
</gene>
<keyword evidence="2" id="KW-0812">Transmembrane</keyword>
<dbReference type="RefSeq" id="WP_343163334.1">
    <property type="nucleotide sequence ID" value="NZ_JBHRSV010000028.1"/>
</dbReference>
<dbReference type="Pfam" id="PF06803">
    <property type="entry name" value="DUF1232"/>
    <property type="match status" value="1"/>
</dbReference>
<evidence type="ECO:0000313" key="7">
    <source>
        <dbReference type="Proteomes" id="UP001595379"/>
    </source>
</evidence>
<feature type="domain" description="DUF1232" evidence="5">
    <location>
        <begin position="49"/>
        <end position="84"/>
    </location>
</feature>
<protein>
    <submittedName>
        <fullName evidence="6">YkvA family protein</fullName>
    </submittedName>
</protein>
<sequence length="105" mass="11545">MTDHSRHYSDSAFRGKLGRFGKMRGVSDLVASAQRLYRMMKSPDTPRWVKLMAVSSLGYLILPTDAVTDLIPVAGFIDDASLIAATLAAIGSRWDKVEDETREAA</sequence>
<evidence type="ECO:0000313" key="6">
    <source>
        <dbReference type="EMBL" id="MFC2927349.1"/>
    </source>
</evidence>
<accession>A0ABV7A142</accession>
<dbReference type="EMBL" id="JBHRSV010000028">
    <property type="protein sequence ID" value="MFC2927349.1"/>
    <property type="molecule type" value="Genomic_DNA"/>
</dbReference>